<evidence type="ECO:0000259" key="9">
    <source>
        <dbReference type="SMART" id="SM00337"/>
    </source>
</evidence>
<keyword evidence="5 8" id="KW-1133">Transmembrane helix</keyword>
<dbReference type="InterPro" id="IPR026298">
    <property type="entry name" value="Bcl-2_fam"/>
</dbReference>
<feature type="compositionally biased region" description="Low complexity" evidence="7">
    <location>
        <begin position="29"/>
        <end position="39"/>
    </location>
</feature>
<dbReference type="Pfam" id="PF00452">
    <property type="entry name" value="Bcl-2"/>
    <property type="match status" value="1"/>
</dbReference>
<protein>
    <recommendedName>
        <fullName evidence="9">Bcl-2 Bcl-2 homology region 1-3 domain-containing protein</fullName>
    </recommendedName>
</protein>
<dbReference type="PROSITE" id="PS50062">
    <property type="entry name" value="BCL2_FAMILY"/>
    <property type="match status" value="1"/>
</dbReference>
<dbReference type="SMART" id="SM00337">
    <property type="entry name" value="BCL"/>
    <property type="match status" value="1"/>
</dbReference>
<accession>A0A553NR23</accession>
<dbReference type="GO" id="GO:0001836">
    <property type="term" value="P:release of cytochrome c from mitochondria"/>
    <property type="evidence" value="ECO:0007669"/>
    <property type="project" value="TreeGrafter"/>
</dbReference>
<evidence type="ECO:0000256" key="2">
    <source>
        <dbReference type="ARBA" id="ARBA00009458"/>
    </source>
</evidence>
<dbReference type="GO" id="GO:0005741">
    <property type="term" value="C:mitochondrial outer membrane"/>
    <property type="evidence" value="ECO:0007669"/>
    <property type="project" value="TreeGrafter"/>
</dbReference>
<dbReference type="InterPro" id="IPR002475">
    <property type="entry name" value="Bcl2-like"/>
</dbReference>
<feature type="compositionally biased region" description="Low complexity" evidence="7">
    <location>
        <begin position="57"/>
        <end position="73"/>
    </location>
</feature>
<feature type="domain" description="Bcl-2 Bcl-2 homology region 1-3" evidence="9">
    <location>
        <begin position="153"/>
        <end position="253"/>
    </location>
</feature>
<comment type="similarity">
    <text evidence="2">Belongs to the Bcl-2 family.</text>
</comment>
<evidence type="ECO:0000256" key="3">
    <source>
        <dbReference type="ARBA" id="ARBA00022692"/>
    </source>
</evidence>
<dbReference type="EMBL" id="VCGU01000011">
    <property type="protein sequence ID" value="TRY67898.1"/>
    <property type="molecule type" value="Genomic_DNA"/>
</dbReference>
<dbReference type="GO" id="GO:0097192">
    <property type="term" value="P:extrinsic apoptotic signaling pathway in absence of ligand"/>
    <property type="evidence" value="ECO:0007669"/>
    <property type="project" value="TreeGrafter"/>
</dbReference>
<comment type="subcellular location">
    <subcellularLocation>
        <location evidence="1">Endomembrane system</location>
    </subcellularLocation>
</comment>
<keyword evidence="6 8" id="KW-0472">Membrane</keyword>
<evidence type="ECO:0000256" key="8">
    <source>
        <dbReference type="SAM" id="Phobius"/>
    </source>
</evidence>
<proteinExistence type="inferred from homology"/>
<dbReference type="GO" id="GO:0051400">
    <property type="term" value="F:BH domain binding"/>
    <property type="evidence" value="ECO:0007669"/>
    <property type="project" value="TreeGrafter"/>
</dbReference>
<dbReference type="OrthoDB" id="6021377at2759"/>
<feature type="region of interest" description="Disordered" evidence="7">
    <location>
        <begin position="1"/>
        <end position="92"/>
    </location>
</feature>
<dbReference type="Gene3D" id="1.10.437.10">
    <property type="entry name" value="Blc2-like"/>
    <property type="match status" value="1"/>
</dbReference>
<evidence type="ECO:0000313" key="10">
    <source>
        <dbReference type="EMBL" id="TRY67898.1"/>
    </source>
</evidence>
<dbReference type="PANTHER" id="PTHR11256:SF47">
    <property type="entry name" value="BCL-2-LIKE PROTEIN 10"/>
    <property type="match status" value="1"/>
</dbReference>
<feature type="compositionally biased region" description="Gly residues" evidence="7">
    <location>
        <begin position="74"/>
        <end position="83"/>
    </location>
</feature>
<dbReference type="GO" id="GO:0042981">
    <property type="term" value="P:regulation of apoptotic process"/>
    <property type="evidence" value="ECO:0007669"/>
    <property type="project" value="InterPro"/>
</dbReference>
<evidence type="ECO:0000256" key="7">
    <source>
        <dbReference type="SAM" id="MobiDB-lite"/>
    </source>
</evidence>
<dbReference type="InterPro" id="IPR046371">
    <property type="entry name" value="Bcl-2_BH1-3"/>
</dbReference>
<keyword evidence="11" id="KW-1185">Reference proteome</keyword>
<keyword evidence="3 8" id="KW-0812">Transmembrane</keyword>
<evidence type="ECO:0000313" key="11">
    <source>
        <dbReference type="Proteomes" id="UP000318571"/>
    </source>
</evidence>
<dbReference type="SUPFAM" id="SSF56854">
    <property type="entry name" value="Bcl-2 inhibitors of programmed cell death"/>
    <property type="match status" value="1"/>
</dbReference>
<reference evidence="10 11" key="1">
    <citation type="journal article" date="2018" name="Nat. Ecol. Evol.">
        <title>Genomic signatures of mitonuclear coevolution across populations of Tigriopus californicus.</title>
        <authorList>
            <person name="Barreto F.S."/>
            <person name="Watson E.T."/>
            <person name="Lima T.G."/>
            <person name="Willett C.S."/>
            <person name="Edmands S."/>
            <person name="Li W."/>
            <person name="Burton R.S."/>
        </authorList>
    </citation>
    <scope>NUCLEOTIDE SEQUENCE [LARGE SCALE GENOMIC DNA]</scope>
    <source>
        <strain evidence="10 11">San Diego</strain>
    </source>
</reference>
<dbReference type="InterPro" id="IPR036834">
    <property type="entry name" value="Bcl-2-like_sf"/>
</dbReference>
<dbReference type="GO" id="GO:0012505">
    <property type="term" value="C:endomembrane system"/>
    <property type="evidence" value="ECO:0007669"/>
    <property type="project" value="UniProtKB-SubCell"/>
</dbReference>
<dbReference type="GO" id="GO:0008630">
    <property type="term" value="P:intrinsic apoptotic signaling pathway in response to DNA damage"/>
    <property type="evidence" value="ECO:0007669"/>
    <property type="project" value="TreeGrafter"/>
</dbReference>
<organism evidence="10 11">
    <name type="scientific">Tigriopus californicus</name>
    <name type="common">Marine copepod</name>
    <dbReference type="NCBI Taxonomy" id="6832"/>
    <lineage>
        <taxon>Eukaryota</taxon>
        <taxon>Metazoa</taxon>
        <taxon>Ecdysozoa</taxon>
        <taxon>Arthropoda</taxon>
        <taxon>Crustacea</taxon>
        <taxon>Multicrustacea</taxon>
        <taxon>Hexanauplia</taxon>
        <taxon>Copepoda</taxon>
        <taxon>Harpacticoida</taxon>
        <taxon>Harpacticidae</taxon>
        <taxon>Tigriopus</taxon>
    </lineage>
</organism>
<evidence type="ECO:0000256" key="1">
    <source>
        <dbReference type="ARBA" id="ARBA00004308"/>
    </source>
</evidence>
<evidence type="ECO:0000256" key="6">
    <source>
        <dbReference type="ARBA" id="ARBA00023136"/>
    </source>
</evidence>
<name>A0A553NR23_TIGCA</name>
<sequence length="292" mass="31636">MPPYPQHALLRIEPASDGVVSSPTPPHGSASTSASVSSAWPGLALACEEESTQTEGASSSDWGSISSAASMGLEGSGEGGLSSDGGEASSSSVMARLSRGVVGRLFAPERQDRSTQTMKDPLTSETEKLAFDIVFFTIGRRTAKTSDEIVLCLRRSVQQMLDNHALVFNGMVSRLDLNSNSDLNQGFQDLANVLFSNNEVTWNKIIALFAFAARLALYCDEHHFENKMFDVASNLSQCAIEHLTPFLRRHGGWATLCQAFPAESDYESKIWTSLVITGLGLTMFATFLAWQR</sequence>
<evidence type="ECO:0000256" key="4">
    <source>
        <dbReference type="ARBA" id="ARBA00022703"/>
    </source>
</evidence>
<dbReference type="AlphaFoldDB" id="A0A553NR23"/>
<gene>
    <name evidence="10" type="ORF">TCAL_12083</name>
</gene>
<dbReference type="Proteomes" id="UP000318571">
    <property type="component" value="Chromosome 4"/>
</dbReference>
<comment type="caution">
    <text evidence="10">The sequence shown here is derived from an EMBL/GenBank/DDBJ whole genome shotgun (WGS) entry which is preliminary data.</text>
</comment>
<evidence type="ECO:0000256" key="5">
    <source>
        <dbReference type="ARBA" id="ARBA00022989"/>
    </source>
</evidence>
<keyword evidence="4" id="KW-0053">Apoptosis</keyword>
<dbReference type="PANTHER" id="PTHR11256">
    <property type="entry name" value="BCL-2 RELATED"/>
    <property type="match status" value="1"/>
</dbReference>
<feature type="transmembrane region" description="Helical" evidence="8">
    <location>
        <begin position="270"/>
        <end position="290"/>
    </location>
</feature>
<dbReference type="STRING" id="6832.A0A553NR23"/>